<dbReference type="InterPro" id="IPR050313">
    <property type="entry name" value="Carb_Metab_HTH_regulators"/>
</dbReference>
<organism evidence="1 2">
    <name type="scientific">Clostridium felsineum</name>
    <dbReference type="NCBI Taxonomy" id="36839"/>
    <lineage>
        <taxon>Bacteria</taxon>
        <taxon>Bacillati</taxon>
        <taxon>Bacillota</taxon>
        <taxon>Clostridia</taxon>
        <taxon>Eubacteriales</taxon>
        <taxon>Clostridiaceae</taxon>
        <taxon>Clostridium</taxon>
    </lineage>
</organism>
<dbReference type="KEGG" id="crw:CROST_028690"/>
<dbReference type="Proteomes" id="UP000190951">
    <property type="component" value="Chromosome"/>
</dbReference>
<dbReference type="Pfam" id="PF08220">
    <property type="entry name" value="HTH_DeoR"/>
    <property type="match status" value="1"/>
</dbReference>
<dbReference type="InterPro" id="IPR037171">
    <property type="entry name" value="NagB/RpiA_transferase-like"/>
</dbReference>
<keyword evidence="2" id="KW-1185">Reference proteome</keyword>
<dbReference type="PANTHER" id="PTHR30363:SF56">
    <property type="entry name" value="TRANSCRIPTIONAL REGULATOR, DEOR FAMILY"/>
    <property type="match status" value="1"/>
</dbReference>
<dbReference type="STRING" id="84029.CROST_19510"/>
<dbReference type="Gene3D" id="1.10.10.10">
    <property type="entry name" value="Winged helix-like DNA-binding domain superfamily/Winged helix DNA-binding domain"/>
    <property type="match status" value="1"/>
</dbReference>
<dbReference type="SUPFAM" id="SSF46785">
    <property type="entry name" value="Winged helix' DNA-binding domain"/>
    <property type="match status" value="1"/>
</dbReference>
<name>A0A1S8L7W8_9CLOT</name>
<dbReference type="InterPro" id="IPR014036">
    <property type="entry name" value="DeoR-like_C"/>
</dbReference>
<dbReference type="SUPFAM" id="SSF100950">
    <property type="entry name" value="NagB/RpiA/CoA transferase-like"/>
    <property type="match status" value="1"/>
</dbReference>
<dbReference type="InterPro" id="IPR001034">
    <property type="entry name" value="DeoR_HTH"/>
</dbReference>
<dbReference type="SMART" id="SM01134">
    <property type="entry name" value="DeoRC"/>
    <property type="match status" value="1"/>
</dbReference>
<proteinExistence type="predicted"/>
<dbReference type="GO" id="GO:0003700">
    <property type="term" value="F:DNA-binding transcription factor activity"/>
    <property type="evidence" value="ECO:0007669"/>
    <property type="project" value="InterPro"/>
</dbReference>
<dbReference type="InterPro" id="IPR036388">
    <property type="entry name" value="WH-like_DNA-bd_sf"/>
</dbReference>
<evidence type="ECO:0000313" key="1">
    <source>
        <dbReference type="EMBL" id="URZ12152.1"/>
    </source>
</evidence>
<dbReference type="InterPro" id="IPR018356">
    <property type="entry name" value="Tscrpt_reg_HTH_DeoR_CS"/>
</dbReference>
<dbReference type="InterPro" id="IPR036390">
    <property type="entry name" value="WH_DNA-bd_sf"/>
</dbReference>
<dbReference type="PROSITE" id="PS00894">
    <property type="entry name" value="HTH_DEOR_1"/>
    <property type="match status" value="1"/>
</dbReference>
<dbReference type="SMART" id="SM00420">
    <property type="entry name" value="HTH_DEOR"/>
    <property type="match status" value="1"/>
</dbReference>
<sequence>MVMFERWEKIIKYLQENKEAEVQELMDVFNISRSTVRRDLIEMEKKNLLMRTRGGAQIIETFKAEKGIIEQIFGENKEAKMKIAEKAASLIRDDDFIFIDSGSTCYYLINYIKSKNVTVVTNGIMHIQKLIEKDIDTYVLGGYAKKERNLIMSEDAEKKIGMMNFDIAFLGTMGIDSIGGFKTNPMDDVKLKKAVIRAAEKCYVLADTSKFNVRKFYTYAKIEELSVITDSKTDFEDDNLKIIYA</sequence>
<dbReference type="EMBL" id="CP096983">
    <property type="protein sequence ID" value="URZ12152.1"/>
    <property type="molecule type" value="Genomic_DNA"/>
</dbReference>
<evidence type="ECO:0000313" key="2">
    <source>
        <dbReference type="Proteomes" id="UP000190951"/>
    </source>
</evidence>
<protein>
    <submittedName>
        <fullName evidence="1">HTH-type transcriptional repressor GlcR</fullName>
    </submittedName>
</protein>
<accession>A0A1S8L7W8</accession>
<dbReference type="PROSITE" id="PS51000">
    <property type="entry name" value="HTH_DEOR_2"/>
    <property type="match status" value="1"/>
</dbReference>
<dbReference type="PRINTS" id="PR00037">
    <property type="entry name" value="HTHLACR"/>
</dbReference>
<dbReference type="Pfam" id="PF00455">
    <property type="entry name" value="DeoRC"/>
    <property type="match status" value="1"/>
</dbReference>
<gene>
    <name evidence="1" type="primary">glcR_2</name>
    <name evidence="1" type="ORF">CROST_028690</name>
</gene>
<dbReference type="RefSeq" id="WP_077832027.1">
    <property type="nucleotide sequence ID" value="NZ_CP096983.1"/>
</dbReference>
<dbReference type="Gene3D" id="3.40.50.1360">
    <property type="match status" value="1"/>
</dbReference>
<dbReference type="AlphaFoldDB" id="A0A1S8L7W8"/>
<reference evidence="1 2" key="1">
    <citation type="submission" date="2022-04" db="EMBL/GenBank/DDBJ databases">
        <title>Genome sequence of C. roseum typestrain.</title>
        <authorList>
            <person name="Poehlein A."/>
            <person name="Schoch T."/>
            <person name="Duerre P."/>
            <person name="Daniel R."/>
        </authorList>
    </citation>
    <scope>NUCLEOTIDE SEQUENCE [LARGE SCALE GENOMIC DNA]</scope>
    <source>
        <strain evidence="1 2">DSM 7320</strain>
    </source>
</reference>
<dbReference type="PANTHER" id="PTHR30363">
    <property type="entry name" value="HTH-TYPE TRANSCRIPTIONAL REGULATOR SRLR-RELATED"/>
    <property type="match status" value="1"/>
</dbReference>